<dbReference type="EMBL" id="CP012900">
    <property type="protein sequence ID" value="ALJ26624.1"/>
    <property type="molecule type" value="Genomic_DNA"/>
</dbReference>
<dbReference type="PATRIC" id="fig|128780.6.peg.164"/>
<name>A0A0S1AV03_9GAMM</name>
<comment type="subcellular location">
    <subcellularLocation>
        <location evidence="1">Membrane</location>
        <topology evidence="1">Multi-pass membrane protein</topology>
    </subcellularLocation>
</comment>
<evidence type="ECO:0000256" key="1">
    <source>
        <dbReference type="ARBA" id="ARBA00004141"/>
    </source>
</evidence>
<keyword evidence="3 6" id="KW-1133">Transmembrane helix</keyword>
<dbReference type="PANTHER" id="PTHR37422">
    <property type="entry name" value="TEICHURONIC ACID BIOSYNTHESIS PROTEIN TUAE"/>
    <property type="match status" value="1"/>
</dbReference>
<dbReference type="KEGG" id="sacz:AOT14_01620"/>
<feature type="transmembrane region" description="Helical" evidence="6">
    <location>
        <begin position="62"/>
        <end position="86"/>
    </location>
</feature>
<evidence type="ECO:0000313" key="9">
    <source>
        <dbReference type="Proteomes" id="UP000061010"/>
    </source>
</evidence>
<evidence type="ECO:0000259" key="7">
    <source>
        <dbReference type="Pfam" id="PF04932"/>
    </source>
</evidence>
<feature type="region of interest" description="Disordered" evidence="5">
    <location>
        <begin position="416"/>
        <end position="436"/>
    </location>
</feature>
<feature type="transmembrane region" description="Helical" evidence="6">
    <location>
        <begin position="333"/>
        <end position="353"/>
    </location>
</feature>
<feature type="transmembrane region" description="Helical" evidence="6">
    <location>
        <begin position="221"/>
        <end position="240"/>
    </location>
</feature>
<gene>
    <name evidence="8" type="ORF">AOT14_01620</name>
</gene>
<feature type="transmembrane region" description="Helical" evidence="6">
    <location>
        <begin position="20"/>
        <end position="50"/>
    </location>
</feature>
<sequence>MARNLTYTATTGLERKDALGMLASAGLFLLPAAMVSTPFNVLPFALVLLLTSARGFSDLWRVRAGVIGYLLLALTVAALASSLVSSWQSAEAFRDEGYRTRFLAMPWVLLWVCAFRPRQEMLWWGALFGLFATLAIAAYQVVQGWPRAEAWTNSIVLADVTLVLMILLVFCRPPGRWGWIALGMAAGGTVILLSGSRGVWPALLALLVAMTLSIRRGSGRLRLVSLAGLLLVAATLVLAVPQLRELTRLTELHSDVQRIEAGDVDSSAGARLERLQVAWDTFREHPWTGVGIGKFDIAMQRLPDCRLPQAVEARCHLGHAHNDIAEWGATQGIPGLLLLLCIYGLPLWLFIHLHRHSGVDGFRGPAAAGVMVVVAYILCGVTQSMFAHQITVSTYATLVGVLTGLSLVAASERYRRQNEQRQPGQRTAEQRQPVRG</sequence>
<reference evidence="8 9" key="1">
    <citation type="journal article" date="2015" name="Genome Announc.">
        <title>Complete Genome Sequencing of Stenotrophomonas acidaminiphila ZAC14D2_NAIMI4_2, a Multidrug-Resistant Strain Isolated from Sediments of a Polluted River in Mexico, Uncovers New Antibiotic Resistance Genes and a Novel Class-II Lasso Peptide Biosynthesis Gene Cluster.</title>
        <authorList>
            <person name="Vinuesa P."/>
            <person name="Ochoa-Sanchez L.E."/>
        </authorList>
    </citation>
    <scope>NUCLEOTIDE SEQUENCE [LARGE SCALE GENOMIC DNA]</scope>
    <source>
        <strain evidence="8 9">ZAC14D2_NAIMI4_2</strain>
    </source>
</reference>
<dbReference type="Proteomes" id="UP000061010">
    <property type="component" value="Chromosome"/>
</dbReference>
<evidence type="ECO:0000256" key="5">
    <source>
        <dbReference type="SAM" id="MobiDB-lite"/>
    </source>
</evidence>
<feature type="transmembrane region" description="Helical" evidence="6">
    <location>
        <begin position="199"/>
        <end position="214"/>
    </location>
</feature>
<dbReference type="InterPro" id="IPR051533">
    <property type="entry name" value="WaaL-like"/>
</dbReference>
<protein>
    <submittedName>
        <fullName evidence="8">Polymerase</fullName>
    </submittedName>
</protein>
<feature type="transmembrane region" description="Helical" evidence="6">
    <location>
        <begin position="177"/>
        <end position="193"/>
    </location>
</feature>
<dbReference type="InterPro" id="IPR007016">
    <property type="entry name" value="O-antigen_ligase-rel_domated"/>
</dbReference>
<feature type="transmembrane region" description="Helical" evidence="6">
    <location>
        <begin position="151"/>
        <end position="170"/>
    </location>
</feature>
<feature type="domain" description="O-antigen ligase-related" evidence="7">
    <location>
        <begin position="184"/>
        <end position="340"/>
    </location>
</feature>
<keyword evidence="4 6" id="KW-0472">Membrane</keyword>
<feature type="transmembrane region" description="Helical" evidence="6">
    <location>
        <begin position="122"/>
        <end position="139"/>
    </location>
</feature>
<dbReference type="AlphaFoldDB" id="A0A0S1AV03"/>
<proteinExistence type="predicted"/>
<organism evidence="8 9">
    <name type="scientific">Stenotrophomonas acidaminiphila</name>
    <dbReference type="NCBI Taxonomy" id="128780"/>
    <lineage>
        <taxon>Bacteria</taxon>
        <taxon>Pseudomonadati</taxon>
        <taxon>Pseudomonadota</taxon>
        <taxon>Gammaproteobacteria</taxon>
        <taxon>Lysobacterales</taxon>
        <taxon>Lysobacteraceae</taxon>
        <taxon>Stenotrophomonas</taxon>
    </lineage>
</organism>
<dbReference type="Pfam" id="PF04932">
    <property type="entry name" value="Wzy_C"/>
    <property type="match status" value="1"/>
</dbReference>
<evidence type="ECO:0000256" key="6">
    <source>
        <dbReference type="SAM" id="Phobius"/>
    </source>
</evidence>
<evidence type="ECO:0000256" key="3">
    <source>
        <dbReference type="ARBA" id="ARBA00022989"/>
    </source>
</evidence>
<feature type="transmembrane region" description="Helical" evidence="6">
    <location>
        <begin position="365"/>
        <end position="386"/>
    </location>
</feature>
<feature type="transmembrane region" description="Helical" evidence="6">
    <location>
        <begin position="392"/>
        <end position="411"/>
    </location>
</feature>
<accession>A0A0S1AV03</accession>
<keyword evidence="9" id="KW-1185">Reference proteome</keyword>
<dbReference type="GO" id="GO:0016020">
    <property type="term" value="C:membrane"/>
    <property type="evidence" value="ECO:0007669"/>
    <property type="project" value="UniProtKB-SubCell"/>
</dbReference>
<keyword evidence="2 6" id="KW-0812">Transmembrane</keyword>
<evidence type="ECO:0000256" key="2">
    <source>
        <dbReference type="ARBA" id="ARBA00022692"/>
    </source>
</evidence>
<evidence type="ECO:0000313" key="8">
    <source>
        <dbReference type="EMBL" id="ALJ26624.1"/>
    </source>
</evidence>
<evidence type="ECO:0000256" key="4">
    <source>
        <dbReference type="ARBA" id="ARBA00023136"/>
    </source>
</evidence>
<dbReference type="PANTHER" id="PTHR37422:SF23">
    <property type="entry name" value="TEICHURONIC ACID BIOSYNTHESIS PROTEIN TUAE"/>
    <property type="match status" value="1"/>
</dbReference>